<dbReference type="Gene3D" id="3.30.470.20">
    <property type="entry name" value="ATP-grasp fold, B domain"/>
    <property type="match status" value="1"/>
</dbReference>
<comment type="caution">
    <text evidence="6">The sequence shown here is derived from an EMBL/GenBank/DDBJ whole genome shotgun (WGS) entry which is preliminary data.</text>
</comment>
<dbReference type="NCBIfam" id="TIGR00768">
    <property type="entry name" value="rimK_fam"/>
    <property type="match status" value="1"/>
</dbReference>
<evidence type="ECO:0000256" key="1">
    <source>
        <dbReference type="ARBA" id="ARBA00022723"/>
    </source>
</evidence>
<evidence type="ECO:0000256" key="3">
    <source>
        <dbReference type="ARBA" id="ARBA00022840"/>
    </source>
</evidence>
<dbReference type="RefSeq" id="WP_074200103.1">
    <property type="nucleotide sequence ID" value="NZ_FSQZ01000001.1"/>
</dbReference>
<dbReference type="InterPro" id="IPR004666">
    <property type="entry name" value="Rp_bS6_RimK/Lys_biosynth_LsyX"/>
</dbReference>
<protein>
    <submittedName>
        <fullName evidence="6">Ribosomal protein S6--L-glutamate ligase/tetrahydromethanopterin:alpha-L-glutamate ligase</fullName>
    </submittedName>
</protein>
<evidence type="ECO:0000256" key="4">
    <source>
        <dbReference type="PROSITE-ProRule" id="PRU00409"/>
    </source>
</evidence>
<reference evidence="6 7" key="1">
    <citation type="submission" date="2016-11" db="EMBL/GenBank/DDBJ databases">
        <authorList>
            <person name="Varghese N."/>
            <person name="Submissions S."/>
        </authorList>
    </citation>
    <scope>NUCLEOTIDE SEQUENCE [LARGE SCALE GENOMIC DNA]</scope>
    <source>
        <strain evidence="6 7">DSM 20664</strain>
    </source>
</reference>
<dbReference type="GO" id="GO:0016874">
    <property type="term" value="F:ligase activity"/>
    <property type="evidence" value="ECO:0007669"/>
    <property type="project" value="UniProtKB-KW"/>
</dbReference>
<dbReference type="GO" id="GO:0005840">
    <property type="term" value="C:ribosome"/>
    <property type="evidence" value="ECO:0007669"/>
    <property type="project" value="UniProtKB-KW"/>
</dbReference>
<sequence>MKATILGAANAWHVEVLIKAFAERNVSVNVLRTRDLKALINDDLISVNEADLGDVILVRSLPGGSLEQVIFRVDLLHVLEEVKGAKVINSPDALEKTVDKMYATALLSKAGLKVPETCVTERYDDAMAAFAELGGDVVVKPVFGSEGRGMTRVSDPETAHRVFVALNQYRYVYYLQRFIPHGNRDIRTFVVNGSVIAAMERLSYDWRCNVALGAQASLLVPDENLIDLSLKAADAVGAFYAGVDILPSEEGELYLLEVNGIPGWRGLQQVAKPDIASTIVEALLGLNP</sequence>
<evidence type="ECO:0000256" key="2">
    <source>
        <dbReference type="ARBA" id="ARBA00022741"/>
    </source>
</evidence>
<accession>A0ABY1JFL2</accession>
<keyword evidence="2 4" id="KW-0547">Nucleotide-binding</keyword>
<dbReference type="Proteomes" id="UP000185093">
    <property type="component" value="Unassembled WGS sequence"/>
</dbReference>
<keyword evidence="3 4" id="KW-0067">ATP-binding</keyword>
<evidence type="ECO:0000313" key="7">
    <source>
        <dbReference type="Proteomes" id="UP000185093"/>
    </source>
</evidence>
<dbReference type="Pfam" id="PF08443">
    <property type="entry name" value="RimK"/>
    <property type="match status" value="1"/>
</dbReference>
<keyword evidence="6" id="KW-0689">Ribosomal protein</keyword>
<gene>
    <name evidence="6" type="ORF">SAMN05444368_1986</name>
</gene>
<dbReference type="Gene3D" id="3.40.50.20">
    <property type="match status" value="1"/>
</dbReference>
<keyword evidence="6" id="KW-0687">Ribonucleoprotein</keyword>
<proteinExistence type="predicted"/>
<name>A0ABY1JFL2_9BACT</name>
<dbReference type="PANTHER" id="PTHR21621:SF0">
    <property type="entry name" value="BETA-CITRYLGLUTAMATE SYNTHASE B-RELATED"/>
    <property type="match status" value="1"/>
</dbReference>
<dbReference type="EMBL" id="FSQZ01000001">
    <property type="protein sequence ID" value="SIN79641.1"/>
    <property type="molecule type" value="Genomic_DNA"/>
</dbReference>
<keyword evidence="6" id="KW-0436">Ligase</keyword>
<evidence type="ECO:0000313" key="6">
    <source>
        <dbReference type="EMBL" id="SIN79641.1"/>
    </source>
</evidence>
<evidence type="ECO:0000259" key="5">
    <source>
        <dbReference type="PROSITE" id="PS50975"/>
    </source>
</evidence>
<dbReference type="InterPro" id="IPR013651">
    <property type="entry name" value="ATP-grasp_RimK-type"/>
</dbReference>
<organism evidence="6 7">
    <name type="scientific">Acetomicrobium flavidum</name>
    <dbReference type="NCBI Taxonomy" id="49896"/>
    <lineage>
        <taxon>Bacteria</taxon>
        <taxon>Thermotogati</taxon>
        <taxon>Synergistota</taxon>
        <taxon>Synergistia</taxon>
        <taxon>Synergistales</taxon>
        <taxon>Acetomicrobiaceae</taxon>
        <taxon>Acetomicrobium</taxon>
    </lineage>
</organism>
<keyword evidence="7" id="KW-1185">Reference proteome</keyword>
<dbReference type="SUPFAM" id="SSF56059">
    <property type="entry name" value="Glutathione synthetase ATP-binding domain-like"/>
    <property type="match status" value="1"/>
</dbReference>
<keyword evidence="1" id="KW-0479">Metal-binding</keyword>
<dbReference type="PROSITE" id="PS50975">
    <property type="entry name" value="ATP_GRASP"/>
    <property type="match status" value="1"/>
</dbReference>
<dbReference type="InterPro" id="IPR013815">
    <property type="entry name" value="ATP_grasp_subdomain_1"/>
</dbReference>
<dbReference type="InterPro" id="IPR011761">
    <property type="entry name" value="ATP-grasp"/>
</dbReference>
<dbReference type="Gene3D" id="3.30.1490.20">
    <property type="entry name" value="ATP-grasp fold, A domain"/>
    <property type="match status" value="1"/>
</dbReference>
<dbReference type="PANTHER" id="PTHR21621">
    <property type="entry name" value="RIBOSOMAL PROTEIN S6 MODIFICATION PROTEIN"/>
    <property type="match status" value="1"/>
</dbReference>
<feature type="domain" description="ATP-grasp" evidence="5">
    <location>
        <begin position="104"/>
        <end position="284"/>
    </location>
</feature>